<accession>A0A1F6CRJ6</accession>
<evidence type="ECO:0000256" key="2">
    <source>
        <dbReference type="ARBA" id="ARBA00022485"/>
    </source>
</evidence>
<dbReference type="Pfam" id="PF04055">
    <property type="entry name" value="Radical_SAM"/>
    <property type="match status" value="1"/>
</dbReference>
<evidence type="ECO:0000313" key="12">
    <source>
        <dbReference type="EMBL" id="OGG51737.1"/>
    </source>
</evidence>
<keyword evidence="8" id="KW-0413">Isomerase</keyword>
<feature type="binding site" evidence="9">
    <location>
        <position position="104"/>
    </location>
    <ligand>
        <name>[4Fe-4S] cluster</name>
        <dbReference type="ChEBI" id="CHEBI:49883"/>
        <note>4Fe-4S-S-AdoMet</note>
    </ligand>
</feature>
<dbReference type="InterPro" id="IPR025895">
    <property type="entry name" value="LAM_C_dom"/>
</dbReference>
<evidence type="ECO:0000259" key="11">
    <source>
        <dbReference type="PROSITE" id="PS51918"/>
    </source>
</evidence>
<keyword evidence="6" id="KW-0408">Iron</keyword>
<feature type="domain" description="Radical SAM core" evidence="11">
    <location>
        <begin position="90"/>
        <end position="300"/>
    </location>
</feature>
<feature type="binding site" evidence="9">
    <location>
        <position position="108"/>
    </location>
    <ligand>
        <name>[4Fe-4S] cluster</name>
        <dbReference type="ChEBI" id="CHEBI:49883"/>
        <note>4Fe-4S-S-AdoMet</note>
    </ligand>
</feature>
<evidence type="ECO:0000256" key="3">
    <source>
        <dbReference type="ARBA" id="ARBA00022691"/>
    </source>
</evidence>
<protein>
    <submittedName>
        <fullName evidence="12">Lysine 2,3-aminomutase</fullName>
    </submittedName>
</protein>
<evidence type="ECO:0000256" key="1">
    <source>
        <dbReference type="ARBA" id="ARBA00001933"/>
    </source>
</evidence>
<dbReference type="PANTHER" id="PTHR30538:SF1">
    <property type="entry name" value="L-LYSINE 2,3-AMINOMUTASE"/>
    <property type="match status" value="1"/>
</dbReference>
<dbReference type="GO" id="GO:0046872">
    <property type="term" value="F:metal ion binding"/>
    <property type="evidence" value="ECO:0007669"/>
    <property type="project" value="UniProtKB-KW"/>
</dbReference>
<dbReference type="PIRSF" id="PIRSF004911">
    <property type="entry name" value="DUF160"/>
    <property type="match status" value="1"/>
</dbReference>
<dbReference type="SUPFAM" id="SSF102114">
    <property type="entry name" value="Radical SAM enzymes"/>
    <property type="match status" value="1"/>
</dbReference>
<dbReference type="PROSITE" id="PS51918">
    <property type="entry name" value="RADICAL_SAM"/>
    <property type="match status" value="1"/>
</dbReference>
<dbReference type="CDD" id="cd01335">
    <property type="entry name" value="Radical_SAM"/>
    <property type="match status" value="1"/>
</dbReference>
<reference evidence="12 13" key="1">
    <citation type="journal article" date="2016" name="Nat. Commun.">
        <title>Thousands of microbial genomes shed light on interconnected biogeochemical processes in an aquifer system.</title>
        <authorList>
            <person name="Anantharaman K."/>
            <person name="Brown C.T."/>
            <person name="Hug L.A."/>
            <person name="Sharon I."/>
            <person name="Castelle C.J."/>
            <person name="Probst A.J."/>
            <person name="Thomas B.C."/>
            <person name="Singh A."/>
            <person name="Wilkins M.J."/>
            <person name="Karaoz U."/>
            <person name="Brodie E.L."/>
            <person name="Williams K.H."/>
            <person name="Hubbard S.S."/>
            <person name="Banfield J.F."/>
        </authorList>
    </citation>
    <scope>NUCLEOTIDE SEQUENCE [LARGE SCALE GENOMIC DNA]</scope>
    <source>
        <strain evidence="13">RIFCSPLOWO2_12_FULL_64_10</strain>
    </source>
</reference>
<dbReference type="GO" id="GO:0016853">
    <property type="term" value="F:isomerase activity"/>
    <property type="evidence" value="ECO:0007669"/>
    <property type="project" value="UniProtKB-KW"/>
</dbReference>
<dbReference type="AlphaFoldDB" id="A0A1F6CRJ6"/>
<keyword evidence="7 9" id="KW-0411">Iron-sulfur</keyword>
<dbReference type="Gene3D" id="3.20.20.70">
    <property type="entry name" value="Aldolase class I"/>
    <property type="match status" value="1"/>
</dbReference>
<dbReference type="Proteomes" id="UP000178606">
    <property type="component" value="Unassembled WGS sequence"/>
</dbReference>
<feature type="binding site" evidence="9">
    <location>
        <position position="111"/>
    </location>
    <ligand>
        <name>[4Fe-4S] cluster</name>
        <dbReference type="ChEBI" id="CHEBI:49883"/>
        <note>4Fe-4S-S-AdoMet</note>
    </ligand>
</feature>
<proteinExistence type="predicted"/>
<evidence type="ECO:0000256" key="6">
    <source>
        <dbReference type="ARBA" id="ARBA00023004"/>
    </source>
</evidence>
<evidence type="ECO:0000256" key="5">
    <source>
        <dbReference type="ARBA" id="ARBA00022898"/>
    </source>
</evidence>
<sequence length="368" mass="42154">MEAWQKILVDGVNNFKRLRELFPDMDDERLRAVIKNFPVRVNSYYLSLIRDADDPIARQVFPDLHEIEELDSPEDPLSEENDSPAPGITHRYPDRVLFYVNFQCPIYCRYCTRKRKVGDPESIVPGQVDAGLEYIRRHAEVRDVILSGGDPLMLRDEAIVDVVRRLREIPHVEIIRIGTRVPNALPQRITPALCAALRAYHPIWMMVHFSHPRELTPEAKEACERLADHGFPLMNQTVLLRGVNDDHGTLKQLLQGLLRMRVKPYYLFQADLTRGANYFRTGVERGLQIMHAIRGHTSGLAVPTYVIDAPGGGGKIPLLPKYVLRMDDRQVIMRNYAGKLYRYPLPAPEPDAGTLMAPRPGGRRRTRR</sequence>
<dbReference type="NCBIfam" id="TIGR00238">
    <property type="entry name" value="KamA family radical SAM protein"/>
    <property type="match status" value="1"/>
</dbReference>
<dbReference type="SFLD" id="SFLDG01070">
    <property type="entry name" value="PLP-dependent"/>
    <property type="match status" value="1"/>
</dbReference>
<dbReference type="Pfam" id="PF12544">
    <property type="entry name" value="LAM_C"/>
    <property type="match status" value="1"/>
</dbReference>
<comment type="cofactor">
    <cofactor evidence="1 10">
        <name>pyridoxal 5'-phosphate</name>
        <dbReference type="ChEBI" id="CHEBI:597326"/>
    </cofactor>
</comment>
<gene>
    <name evidence="12" type="ORF">A3F84_07585</name>
</gene>
<dbReference type="InterPro" id="IPR013785">
    <property type="entry name" value="Aldolase_TIM"/>
</dbReference>
<keyword evidence="3" id="KW-0949">S-adenosyl-L-methionine</keyword>
<evidence type="ECO:0000256" key="8">
    <source>
        <dbReference type="ARBA" id="ARBA00023235"/>
    </source>
</evidence>
<organism evidence="12 13">
    <name type="scientific">Handelsmanbacteria sp. (strain RIFCSPLOWO2_12_FULL_64_10)</name>
    <dbReference type="NCBI Taxonomy" id="1817868"/>
    <lineage>
        <taxon>Bacteria</taxon>
        <taxon>Candidatus Handelsmaniibacteriota</taxon>
    </lineage>
</organism>
<evidence type="ECO:0000313" key="13">
    <source>
        <dbReference type="Proteomes" id="UP000178606"/>
    </source>
</evidence>
<dbReference type="InterPro" id="IPR003739">
    <property type="entry name" value="Lys_aminomutase/Glu_NH3_mut"/>
</dbReference>
<dbReference type="GO" id="GO:0051539">
    <property type="term" value="F:4 iron, 4 sulfur cluster binding"/>
    <property type="evidence" value="ECO:0007669"/>
    <property type="project" value="UniProtKB-KW"/>
</dbReference>
<evidence type="ECO:0000256" key="9">
    <source>
        <dbReference type="PIRSR" id="PIRSR004911-1"/>
    </source>
</evidence>
<evidence type="ECO:0000256" key="10">
    <source>
        <dbReference type="PIRSR" id="PIRSR603739-50"/>
    </source>
</evidence>
<dbReference type="InterPro" id="IPR007197">
    <property type="entry name" value="rSAM"/>
</dbReference>
<comment type="caution">
    <text evidence="12">The sequence shown here is derived from an EMBL/GenBank/DDBJ whole genome shotgun (WGS) entry which is preliminary data.</text>
</comment>
<dbReference type="SFLD" id="SFLDS00029">
    <property type="entry name" value="Radical_SAM"/>
    <property type="match status" value="1"/>
</dbReference>
<feature type="modified residue" description="N6-(pyridoxal phosphate)lysine" evidence="10">
    <location>
        <position position="315"/>
    </location>
</feature>
<keyword evidence="5 10" id="KW-0663">Pyridoxal phosphate</keyword>
<keyword evidence="2 9" id="KW-0004">4Fe-4S</keyword>
<dbReference type="InterPro" id="IPR058240">
    <property type="entry name" value="rSAM_sf"/>
</dbReference>
<evidence type="ECO:0000256" key="7">
    <source>
        <dbReference type="ARBA" id="ARBA00023014"/>
    </source>
</evidence>
<name>A0A1F6CRJ6_HANXR</name>
<dbReference type="PANTHER" id="PTHR30538">
    <property type="entry name" value="LYSINE 2,3-AMINOMUTASE-RELATED"/>
    <property type="match status" value="1"/>
</dbReference>
<dbReference type="EMBL" id="MFKF01000172">
    <property type="protein sequence ID" value="OGG51737.1"/>
    <property type="molecule type" value="Genomic_DNA"/>
</dbReference>
<keyword evidence="4 9" id="KW-0479">Metal-binding</keyword>
<evidence type="ECO:0000256" key="4">
    <source>
        <dbReference type="ARBA" id="ARBA00022723"/>
    </source>
</evidence>